<comment type="caution">
    <text evidence="2">The sequence shown here is derived from an EMBL/GenBank/DDBJ whole genome shotgun (WGS) entry which is preliminary data.</text>
</comment>
<keyword evidence="1" id="KW-0472">Membrane</keyword>
<keyword evidence="1" id="KW-1133">Transmembrane helix</keyword>
<evidence type="ECO:0000256" key="1">
    <source>
        <dbReference type="SAM" id="Phobius"/>
    </source>
</evidence>
<evidence type="ECO:0000313" key="2">
    <source>
        <dbReference type="EMBL" id="KUM65825.1"/>
    </source>
</evidence>
<sequence>MIFGPGPKIQEAVPSSKGMGTLISTSIIGLVVEFVVAIDEARVRFTDDALLFLLFFIFAYIYCWWNIYILYSFLSFFFYMNSLIFQGYYVMFYTLQVLTKSGNSLIPRYQSSIYITRNIKYTSTQLTSIMIMINSKHEYIPHI</sequence>
<gene>
    <name evidence="2" type="ORF">ACN42_g1273</name>
</gene>
<accession>A0A117NRM3</accession>
<keyword evidence="3" id="KW-1185">Reference proteome</keyword>
<feature type="transmembrane region" description="Helical" evidence="1">
    <location>
        <begin position="20"/>
        <end position="38"/>
    </location>
</feature>
<feature type="transmembrane region" description="Helical" evidence="1">
    <location>
        <begin position="50"/>
        <end position="71"/>
    </location>
</feature>
<evidence type="ECO:0000313" key="3">
    <source>
        <dbReference type="Proteomes" id="UP000055045"/>
    </source>
</evidence>
<name>A0A117NRM3_PENFR</name>
<dbReference type="AlphaFoldDB" id="A0A117NRM3"/>
<reference evidence="2 3" key="1">
    <citation type="submission" date="2015-10" db="EMBL/GenBank/DDBJ databases">
        <title>Genome sequencing of Penicillium freii.</title>
        <authorList>
            <person name="Nguyen H.D."/>
            <person name="Visagie C.M."/>
            <person name="Seifert K.A."/>
        </authorList>
    </citation>
    <scope>NUCLEOTIDE SEQUENCE [LARGE SCALE GENOMIC DNA]</scope>
    <source>
        <strain evidence="2 3">DAOM 242723</strain>
    </source>
</reference>
<feature type="transmembrane region" description="Helical" evidence="1">
    <location>
        <begin position="77"/>
        <end position="98"/>
    </location>
</feature>
<organism evidence="2 3">
    <name type="scientific">Penicillium freii</name>
    <dbReference type="NCBI Taxonomy" id="48697"/>
    <lineage>
        <taxon>Eukaryota</taxon>
        <taxon>Fungi</taxon>
        <taxon>Dikarya</taxon>
        <taxon>Ascomycota</taxon>
        <taxon>Pezizomycotina</taxon>
        <taxon>Eurotiomycetes</taxon>
        <taxon>Eurotiomycetidae</taxon>
        <taxon>Eurotiales</taxon>
        <taxon>Aspergillaceae</taxon>
        <taxon>Penicillium</taxon>
    </lineage>
</organism>
<proteinExistence type="predicted"/>
<dbReference type="EMBL" id="LLXE01000019">
    <property type="protein sequence ID" value="KUM65825.1"/>
    <property type="molecule type" value="Genomic_DNA"/>
</dbReference>
<protein>
    <submittedName>
        <fullName evidence="2">Uncharacterized protein</fullName>
    </submittedName>
</protein>
<keyword evidence="1" id="KW-0812">Transmembrane</keyword>
<dbReference type="Proteomes" id="UP000055045">
    <property type="component" value="Unassembled WGS sequence"/>
</dbReference>